<evidence type="ECO:0000313" key="2">
    <source>
        <dbReference type="Proteomes" id="UP000199063"/>
    </source>
</evidence>
<sequence>MSWPSVIILVPAERRPSLEERIRGFELVPDSVMGDERLHWHGYSYSLDLSGGILADYEPDELGQVTASIGEPYAFYVSCQSMDAARAFLRDVLPGVDGLVDTNHFEILQASRFLTLLDSHPSWDWRRQPSTDPQ</sequence>
<accession>A0A1H0CVG3</accession>
<reference evidence="2" key="1">
    <citation type="submission" date="2016-10" db="EMBL/GenBank/DDBJ databases">
        <authorList>
            <person name="Varghese N."/>
            <person name="Submissions S."/>
        </authorList>
    </citation>
    <scope>NUCLEOTIDE SEQUENCE [LARGE SCALE GENOMIC DNA]</scope>
    <source>
        <strain evidence="2">CGMCC 4.7042</strain>
    </source>
</reference>
<dbReference type="OrthoDB" id="4303687at2"/>
<dbReference type="EMBL" id="FNHI01000031">
    <property type="protein sequence ID" value="SDN61835.1"/>
    <property type="molecule type" value="Genomic_DNA"/>
</dbReference>
<keyword evidence="2" id="KW-1185">Reference proteome</keyword>
<dbReference type="AlphaFoldDB" id="A0A1H0CVG3"/>
<name>A0A1H0CVG3_9ACTN</name>
<organism evidence="1 2">
    <name type="scientific">Streptomyces wuyuanensis</name>
    <dbReference type="NCBI Taxonomy" id="1196353"/>
    <lineage>
        <taxon>Bacteria</taxon>
        <taxon>Bacillati</taxon>
        <taxon>Actinomycetota</taxon>
        <taxon>Actinomycetes</taxon>
        <taxon>Kitasatosporales</taxon>
        <taxon>Streptomycetaceae</taxon>
        <taxon>Streptomyces</taxon>
    </lineage>
</organism>
<dbReference type="Proteomes" id="UP000199063">
    <property type="component" value="Unassembled WGS sequence"/>
</dbReference>
<proteinExistence type="predicted"/>
<evidence type="ECO:0000313" key="1">
    <source>
        <dbReference type="EMBL" id="SDN61835.1"/>
    </source>
</evidence>
<protein>
    <submittedName>
        <fullName evidence="1">Uncharacterized protein</fullName>
    </submittedName>
</protein>
<gene>
    <name evidence="1" type="ORF">SAMN05444921_13145</name>
</gene>